<dbReference type="InterPro" id="IPR011004">
    <property type="entry name" value="Trimer_LpxA-like_sf"/>
</dbReference>
<dbReference type="GO" id="GO:0008374">
    <property type="term" value="F:O-acyltransferase activity"/>
    <property type="evidence" value="ECO:0007669"/>
    <property type="project" value="TreeGrafter"/>
</dbReference>
<evidence type="ECO:0000313" key="5">
    <source>
        <dbReference type="EMBL" id="KRM26725.1"/>
    </source>
</evidence>
<dbReference type="Proteomes" id="UP000051412">
    <property type="component" value="Unassembled WGS sequence"/>
</dbReference>
<dbReference type="EMBL" id="AZGM01000076">
    <property type="protein sequence ID" value="KRM26725.1"/>
    <property type="molecule type" value="Genomic_DNA"/>
</dbReference>
<gene>
    <name evidence="5" type="ORF">FD32_GL000314</name>
</gene>
<proteinExistence type="inferred from homology"/>
<dbReference type="PATRIC" id="fig|1423782.4.peg.321"/>
<dbReference type="GO" id="GO:0005829">
    <property type="term" value="C:cytosol"/>
    <property type="evidence" value="ECO:0007669"/>
    <property type="project" value="TreeGrafter"/>
</dbReference>
<evidence type="ECO:0000256" key="2">
    <source>
        <dbReference type="ARBA" id="ARBA00022679"/>
    </source>
</evidence>
<dbReference type="InterPro" id="IPR001451">
    <property type="entry name" value="Hexapep"/>
</dbReference>
<protein>
    <submittedName>
        <fullName evidence="5">Maltose o-acetyltransferase</fullName>
    </submittedName>
</protein>
<reference evidence="5 6" key="1">
    <citation type="journal article" date="2015" name="Genome Announc.">
        <title>Expanding the biotechnology potential of lactobacilli through comparative genomics of 213 strains and associated genera.</title>
        <authorList>
            <person name="Sun Z."/>
            <person name="Harris H.M."/>
            <person name="McCann A."/>
            <person name="Guo C."/>
            <person name="Argimon S."/>
            <person name="Zhang W."/>
            <person name="Yang X."/>
            <person name="Jeffery I.B."/>
            <person name="Cooney J.C."/>
            <person name="Kagawa T.F."/>
            <person name="Liu W."/>
            <person name="Song Y."/>
            <person name="Salvetti E."/>
            <person name="Wrobel A."/>
            <person name="Rasinkangas P."/>
            <person name="Parkhill J."/>
            <person name="Rea M.C."/>
            <person name="O'Sullivan O."/>
            <person name="Ritari J."/>
            <person name="Douillard F.P."/>
            <person name="Paul Ross R."/>
            <person name="Yang R."/>
            <person name="Briner A.E."/>
            <person name="Felis G.E."/>
            <person name="de Vos W.M."/>
            <person name="Barrangou R."/>
            <person name="Klaenhammer T.R."/>
            <person name="Caufield P.W."/>
            <person name="Cui Y."/>
            <person name="Zhang H."/>
            <person name="O'Toole P.W."/>
        </authorList>
    </citation>
    <scope>NUCLEOTIDE SEQUENCE [LARGE SCALE GENOMIC DNA]</scope>
    <source>
        <strain evidence="5 6">DSM 6035</strain>
    </source>
</reference>
<dbReference type="CDD" id="cd03357">
    <property type="entry name" value="LbH_MAT_GAT"/>
    <property type="match status" value="1"/>
</dbReference>
<dbReference type="GO" id="GO:0016407">
    <property type="term" value="F:acetyltransferase activity"/>
    <property type="evidence" value="ECO:0007669"/>
    <property type="project" value="InterPro"/>
</dbReference>
<dbReference type="STRING" id="1423782.FD32_GL000314"/>
<dbReference type="AlphaFoldDB" id="A0A0R1XAG9"/>
<dbReference type="PANTHER" id="PTHR23416:SF23">
    <property type="entry name" value="ACETYLTRANSFERASE C18B11.09C-RELATED"/>
    <property type="match status" value="1"/>
</dbReference>
<keyword evidence="2 5" id="KW-0808">Transferase</keyword>
<dbReference type="InterPro" id="IPR024688">
    <property type="entry name" value="Mac_dom"/>
</dbReference>
<dbReference type="InterPro" id="IPR051159">
    <property type="entry name" value="Hexapeptide_acetyltransf"/>
</dbReference>
<evidence type="ECO:0000259" key="4">
    <source>
        <dbReference type="SMART" id="SM01266"/>
    </source>
</evidence>
<dbReference type="PANTHER" id="PTHR23416">
    <property type="entry name" value="SIALIC ACID SYNTHASE-RELATED"/>
    <property type="match status" value="1"/>
</dbReference>
<keyword evidence="6" id="KW-1185">Reference proteome</keyword>
<organism evidence="5 6">
    <name type="scientific">Limosilactobacillus panis DSM 6035</name>
    <dbReference type="NCBI Taxonomy" id="1423782"/>
    <lineage>
        <taxon>Bacteria</taxon>
        <taxon>Bacillati</taxon>
        <taxon>Bacillota</taxon>
        <taxon>Bacilli</taxon>
        <taxon>Lactobacillales</taxon>
        <taxon>Lactobacillaceae</taxon>
        <taxon>Limosilactobacillus</taxon>
    </lineage>
</organism>
<feature type="domain" description="Maltose/galactoside acetyltransferase" evidence="4">
    <location>
        <begin position="11"/>
        <end position="65"/>
    </location>
</feature>
<evidence type="ECO:0000313" key="6">
    <source>
        <dbReference type="Proteomes" id="UP000051412"/>
    </source>
</evidence>
<dbReference type="FunFam" id="2.160.10.10:FF:000025">
    <property type="entry name" value="Hexapeptide-repeat containing-acetyltransferase"/>
    <property type="match status" value="1"/>
</dbReference>
<name>A0A0R1XAG9_9LACO</name>
<dbReference type="Pfam" id="PF14602">
    <property type="entry name" value="Hexapep_2"/>
    <property type="match status" value="1"/>
</dbReference>
<dbReference type="Pfam" id="PF00132">
    <property type="entry name" value="Hexapep"/>
    <property type="match status" value="1"/>
</dbReference>
<dbReference type="SMART" id="SM01266">
    <property type="entry name" value="Mac"/>
    <property type="match status" value="1"/>
</dbReference>
<dbReference type="SUPFAM" id="SSF51161">
    <property type="entry name" value="Trimeric LpxA-like enzymes"/>
    <property type="match status" value="1"/>
</dbReference>
<comment type="caution">
    <text evidence="5">The sequence shown here is derived from an EMBL/GenBank/DDBJ whole genome shotgun (WGS) entry which is preliminary data.</text>
</comment>
<dbReference type="Pfam" id="PF12464">
    <property type="entry name" value="Mac"/>
    <property type="match status" value="1"/>
</dbReference>
<comment type="similarity">
    <text evidence="1">Belongs to the transferase hexapeptide repeat family.</text>
</comment>
<sequence length="195" mass="21452">MEGEEKMKSEKEKMLSGEVFKVNGSTLVVERGHARRLVQSFNELGEDQPAKSRALIRELFGHVGNGCEVHPHFRCDYGYNIEVGDDFFANYDCVMLDVSPIRIGDHCLLGPRVQLYTINHPLDPRLRRNGAYGQSFDITLGNDVWVGGGSIICPGVTLGDNVVVGAGSVVTKSFGDNVIIAGNPARIIKKNSYRE</sequence>
<keyword evidence="3" id="KW-0012">Acyltransferase</keyword>
<evidence type="ECO:0000256" key="3">
    <source>
        <dbReference type="ARBA" id="ARBA00023315"/>
    </source>
</evidence>
<dbReference type="Gene3D" id="2.160.10.10">
    <property type="entry name" value="Hexapeptide repeat proteins"/>
    <property type="match status" value="1"/>
</dbReference>
<accession>A0A0R1XAG9</accession>
<evidence type="ECO:0000256" key="1">
    <source>
        <dbReference type="ARBA" id="ARBA00007274"/>
    </source>
</evidence>